<dbReference type="PANTHER" id="PTHR31459:SF19">
    <property type="entry name" value="DESICCATION-RELATED PROTEIN LEA14-RELATED"/>
    <property type="match status" value="1"/>
</dbReference>
<comment type="caution">
    <text evidence="3">The sequence shown here is derived from an EMBL/GenBank/DDBJ whole genome shotgun (WGS) entry which is preliminary data.</text>
</comment>
<dbReference type="GO" id="GO:0005829">
    <property type="term" value="C:cytosol"/>
    <property type="evidence" value="ECO:0007669"/>
    <property type="project" value="TreeGrafter"/>
</dbReference>
<dbReference type="Proteomes" id="UP001202328">
    <property type="component" value="Unassembled WGS sequence"/>
</dbReference>
<evidence type="ECO:0000313" key="3">
    <source>
        <dbReference type="EMBL" id="KAI3944616.1"/>
    </source>
</evidence>
<organism evidence="3 4">
    <name type="scientific">Papaver atlanticum</name>
    <dbReference type="NCBI Taxonomy" id="357466"/>
    <lineage>
        <taxon>Eukaryota</taxon>
        <taxon>Viridiplantae</taxon>
        <taxon>Streptophyta</taxon>
        <taxon>Embryophyta</taxon>
        <taxon>Tracheophyta</taxon>
        <taxon>Spermatophyta</taxon>
        <taxon>Magnoliopsida</taxon>
        <taxon>Ranunculales</taxon>
        <taxon>Papaveraceae</taxon>
        <taxon>Papaveroideae</taxon>
        <taxon>Papaver</taxon>
    </lineage>
</organism>
<evidence type="ECO:0000256" key="1">
    <source>
        <dbReference type="ARBA" id="ARBA00005960"/>
    </source>
</evidence>
<sequence length="172" mass="18802">MAQFLEKAKHFVTEKVTQMKKPEATIINVDVKTFNMNSVTLLAKVSITNPFSVPIPIGEVDYTLKSLDKAIATGKMPDPGSIKANGITLLEVLVKVPYNILKSVAKDVGSDWDIDYELLLGIIVDLPIFGDITIPLSRKGEFKLPTITDILKGGGGSKLEMPKNLSALKSWF</sequence>
<dbReference type="SUPFAM" id="SSF117070">
    <property type="entry name" value="LEA14-like"/>
    <property type="match status" value="1"/>
</dbReference>
<evidence type="ECO:0000259" key="2">
    <source>
        <dbReference type="SMART" id="SM00769"/>
    </source>
</evidence>
<proteinExistence type="inferred from homology"/>
<dbReference type="Pfam" id="PF03168">
    <property type="entry name" value="LEA_2"/>
    <property type="match status" value="1"/>
</dbReference>
<gene>
    <name evidence="3" type="ORF">MKW98_021074</name>
</gene>
<dbReference type="GO" id="GO:0009269">
    <property type="term" value="P:response to desiccation"/>
    <property type="evidence" value="ECO:0007669"/>
    <property type="project" value="InterPro"/>
</dbReference>
<comment type="similarity">
    <text evidence="1">Belongs to the LEA type 2 family.</text>
</comment>
<dbReference type="InterPro" id="IPR045043">
    <property type="entry name" value="Lea14-like"/>
</dbReference>
<dbReference type="PANTHER" id="PTHR31459">
    <property type="match status" value="1"/>
</dbReference>
<dbReference type="EMBL" id="JAJJMB010004025">
    <property type="protein sequence ID" value="KAI3944616.1"/>
    <property type="molecule type" value="Genomic_DNA"/>
</dbReference>
<dbReference type="AlphaFoldDB" id="A0AAD4T704"/>
<keyword evidence="4" id="KW-1185">Reference proteome</keyword>
<dbReference type="Gene3D" id="2.60.40.1820">
    <property type="match status" value="1"/>
</dbReference>
<feature type="domain" description="Water stress and hypersensitive response" evidence="2">
    <location>
        <begin position="24"/>
        <end position="141"/>
    </location>
</feature>
<protein>
    <recommendedName>
        <fullName evidence="2">Water stress and hypersensitive response domain-containing protein</fullName>
    </recommendedName>
</protein>
<dbReference type="SMART" id="SM00769">
    <property type="entry name" value="WHy"/>
    <property type="match status" value="1"/>
</dbReference>
<dbReference type="InterPro" id="IPR013990">
    <property type="entry name" value="WHy-dom"/>
</dbReference>
<reference evidence="3" key="1">
    <citation type="submission" date="2022-04" db="EMBL/GenBank/DDBJ databases">
        <title>A functionally conserved STORR gene fusion in Papaver species that diverged 16.8 million years ago.</title>
        <authorList>
            <person name="Catania T."/>
        </authorList>
    </citation>
    <scope>NUCLEOTIDE SEQUENCE</scope>
    <source>
        <strain evidence="3">S-188037</strain>
    </source>
</reference>
<evidence type="ECO:0000313" key="4">
    <source>
        <dbReference type="Proteomes" id="UP001202328"/>
    </source>
</evidence>
<dbReference type="InterPro" id="IPR004864">
    <property type="entry name" value="LEA_2"/>
</dbReference>
<name>A0AAD4T704_9MAGN</name>
<accession>A0AAD4T704</accession>